<feature type="compositionally biased region" description="Polar residues" evidence="1">
    <location>
        <begin position="1"/>
        <end position="15"/>
    </location>
</feature>
<organism evidence="2 3">
    <name type="scientific">Necator americanus</name>
    <name type="common">Human hookworm</name>
    <dbReference type="NCBI Taxonomy" id="51031"/>
    <lineage>
        <taxon>Eukaryota</taxon>
        <taxon>Metazoa</taxon>
        <taxon>Ecdysozoa</taxon>
        <taxon>Nematoda</taxon>
        <taxon>Chromadorea</taxon>
        <taxon>Rhabditida</taxon>
        <taxon>Rhabditina</taxon>
        <taxon>Rhabditomorpha</taxon>
        <taxon>Strongyloidea</taxon>
        <taxon>Ancylostomatidae</taxon>
        <taxon>Bunostominae</taxon>
        <taxon>Necator</taxon>
    </lineage>
</organism>
<feature type="region of interest" description="Disordered" evidence="1">
    <location>
        <begin position="1"/>
        <end position="29"/>
    </location>
</feature>
<feature type="compositionally biased region" description="Acidic residues" evidence="1">
    <location>
        <begin position="90"/>
        <end position="102"/>
    </location>
</feature>
<reference evidence="3" key="1">
    <citation type="journal article" date="2014" name="Nat. Genet.">
        <title>Genome of the human hookworm Necator americanus.</title>
        <authorList>
            <person name="Tang Y.T."/>
            <person name="Gao X."/>
            <person name="Rosa B.A."/>
            <person name="Abubucker S."/>
            <person name="Hallsworth-Pepin K."/>
            <person name="Martin J."/>
            <person name="Tyagi R."/>
            <person name="Heizer E."/>
            <person name="Zhang X."/>
            <person name="Bhonagiri-Palsikar V."/>
            <person name="Minx P."/>
            <person name="Warren W.C."/>
            <person name="Wang Q."/>
            <person name="Zhan B."/>
            <person name="Hotez P.J."/>
            <person name="Sternberg P.W."/>
            <person name="Dougall A."/>
            <person name="Gaze S.T."/>
            <person name="Mulvenna J."/>
            <person name="Sotillo J."/>
            <person name="Ranganathan S."/>
            <person name="Rabelo E.M."/>
            <person name="Wilson R.K."/>
            <person name="Felgner P.L."/>
            <person name="Bethony J."/>
            <person name="Hawdon J.M."/>
            <person name="Gasser R.B."/>
            <person name="Loukas A."/>
            <person name="Mitreva M."/>
        </authorList>
    </citation>
    <scope>NUCLEOTIDE SEQUENCE [LARGE SCALE GENOMIC DNA]</scope>
</reference>
<sequence>MDQVEATSGEEQVSIHSYGKRKRKRKRKRYGCSVKGLSYQIEEVGKEDKGRILSYQIKEAWGVDQGQMEVALGKDKEDQDLSYQIKEDGVDQEEDQEEDQEDGFNRRSQQQLTAFENRLSELFTSIYVTSSSENHFIK</sequence>
<dbReference type="EMBL" id="KI660240">
    <property type="protein sequence ID" value="ETN76228.1"/>
    <property type="molecule type" value="Genomic_DNA"/>
</dbReference>
<dbReference type="Proteomes" id="UP000053676">
    <property type="component" value="Unassembled WGS sequence"/>
</dbReference>
<dbReference type="KEGG" id="nai:NECAME_11820"/>
<name>W2T2U0_NECAM</name>
<dbReference type="AlphaFoldDB" id="W2T2U0"/>
<keyword evidence="3" id="KW-1185">Reference proteome</keyword>
<feature type="region of interest" description="Disordered" evidence="1">
    <location>
        <begin position="88"/>
        <end position="107"/>
    </location>
</feature>
<proteinExistence type="predicted"/>
<protein>
    <submittedName>
        <fullName evidence="2">Uncharacterized protein</fullName>
    </submittedName>
</protein>
<accession>W2T2U0</accession>
<evidence type="ECO:0000256" key="1">
    <source>
        <dbReference type="SAM" id="MobiDB-lite"/>
    </source>
</evidence>
<evidence type="ECO:0000313" key="2">
    <source>
        <dbReference type="EMBL" id="ETN76228.1"/>
    </source>
</evidence>
<feature type="compositionally biased region" description="Basic residues" evidence="1">
    <location>
        <begin position="18"/>
        <end position="29"/>
    </location>
</feature>
<gene>
    <name evidence="2" type="ORF">NECAME_11820</name>
</gene>
<evidence type="ECO:0000313" key="3">
    <source>
        <dbReference type="Proteomes" id="UP000053676"/>
    </source>
</evidence>